<sequence length="97" mass="10819">MIFIFIHQLNCFHVYRFRLSVTGTCDAFWVSTVCNKPTTHTVNLSLSLVQSTEGSISVAIACFCHTAFKLTLFVLTVPSKILCKIHPFCKTGIFSVS</sequence>
<evidence type="ECO:0000313" key="1">
    <source>
        <dbReference type="EMBL" id="KAI2661620.1"/>
    </source>
</evidence>
<protein>
    <submittedName>
        <fullName evidence="1">General transcription factor IIH subunit 3</fullName>
    </submittedName>
</protein>
<dbReference type="EMBL" id="JACTAM010000008">
    <property type="protein sequence ID" value="KAI2661620.1"/>
    <property type="molecule type" value="Genomic_DNA"/>
</dbReference>
<organism evidence="1 2">
    <name type="scientific">Labeo rohita</name>
    <name type="common">Indian major carp</name>
    <name type="synonym">Cyprinus rohita</name>
    <dbReference type="NCBI Taxonomy" id="84645"/>
    <lineage>
        <taxon>Eukaryota</taxon>
        <taxon>Metazoa</taxon>
        <taxon>Chordata</taxon>
        <taxon>Craniata</taxon>
        <taxon>Vertebrata</taxon>
        <taxon>Euteleostomi</taxon>
        <taxon>Actinopterygii</taxon>
        <taxon>Neopterygii</taxon>
        <taxon>Teleostei</taxon>
        <taxon>Ostariophysi</taxon>
        <taxon>Cypriniformes</taxon>
        <taxon>Cyprinidae</taxon>
        <taxon>Labeoninae</taxon>
        <taxon>Labeonini</taxon>
        <taxon>Labeo</taxon>
    </lineage>
</organism>
<proteinExistence type="predicted"/>
<gene>
    <name evidence="1" type="ORF">H4Q32_007259</name>
</gene>
<reference evidence="1 2" key="1">
    <citation type="submission" date="2022-01" db="EMBL/GenBank/DDBJ databases">
        <title>A high-quality chromosome-level genome assembly of rohu carp, Labeo rohita.</title>
        <authorList>
            <person name="Arick M.A. II"/>
            <person name="Hsu C.-Y."/>
            <person name="Magbanua Z."/>
            <person name="Pechanova O."/>
            <person name="Grover C."/>
            <person name="Miller E."/>
            <person name="Thrash A."/>
            <person name="Ezzel L."/>
            <person name="Alam S."/>
            <person name="Benzie J."/>
            <person name="Hamilton M."/>
            <person name="Karsi A."/>
            <person name="Lawrence M.L."/>
            <person name="Peterson D.G."/>
        </authorList>
    </citation>
    <scope>NUCLEOTIDE SEQUENCE [LARGE SCALE GENOMIC DNA]</scope>
    <source>
        <strain evidence="2">BAU-BD-2019</strain>
        <tissue evidence="1">Blood</tissue>
    </source>
</reference>
<accession>A0ABQ8MG56</accession>
<dbReference type="Proteomes" id="UP000830375">
    <property type="component" value="Unassembled WGS sequence"/>
</dbReference>
<keyword evidence="2" id="KW-1185">Reference proteome</keyword>
<evidence type="ECO:0000313" key="2">
    <source>
        <dbReference type="Proteomes" id="UP000830375"/>
    </source>
</evidence>
<name>A0ABQ8MG56_LABRO</name>
<comment type="caution">
    <text evidence="1">The sequence shown here is derived from an EMBL/GenBank/DDBJ whole genome shotgun (WGS) entry which is preliminary data.</text>
</comment>